<evidence type="ECO:0000256" key="3">
    <source>
        <dbReference type="ARBA" id="ARBA00023163"/>
    </source>
</evidence>
<dbReference type="GO" id="GO:0005634">
    <property type="term" value="C:nucleus"/>
    <property type="evidence" value="ECO:0007669"/>
    <property type="project" value="TreeGrafter"/>
</dbReference>
<evidence type="ECO:0000259" key="6">
    <source>
        <dbReference type="PROSITE" id="PS50048"/>
    </source>
</evidence>
<dbReference type="SMART" id="SM00906">
    <property type="entry name" value="Fungal_trans"/>
    <property type="match status" value="1"/>
</dbReference>
<gene>
    <name evidence="7" type="ORF">N8I77_008781</name>
</gene>
<dbReference type="InterPro" id="IPR036864">
    <property type="entry name" value="Zn2-C6_fun-type_DNA-bd_sf"/>
</dbReference>
<keyword evidence="8" id="KW-1185">Reference proteome</keyword>
<feature type="domain" description="Zn(2)-C6 fungal-type" evidence="6">
    <location>
        <begin position="27"/>
        <end position="56"/>
    </location>
</feature>
<evidence type="ECO:0000256" key="1">
    <source>
        <dbReference type="ARBA" id="ARBA00022723"/>
    </source>
</evidence>
<evidence type="ECO:0000256" key="4">
    <source>
        <dbReference type="ARBA" id="ARBA00023242"/>
    </source>
</evidence>
<name>A0AAD9S8B2_PHOAM</name>
<dbReference type="PANTHER" id="PTHR47424">
    <property type="entry name" value="REGULATORY PROTEIN GAL4"/>
    <property type="match status" value="1"/>
</dbReference>
<dbReference type="GO" id="GO:0000978">
    <property type="term" value="F:RNA polymerase II cis-regulatory region sequence-specific DNA binding"/>
    <property type="evidence" value="ECO:0007669"/>
    <property type="project" value="TreeGrafter"/>
</dbReference>
<proteinExistence type="predicted"/>
<dbReference type="AlphaFoldDB" id="A0AAD9S8B2"/>
<dbReference type="CDD" id="cd12148">
    <property type="entry name" value="fungal_TF_MHR"/>
    <property type="match status" value="1"/>
</dbReference>
<sequence length="693" mass="76779">MSAKRANADEQADALSRKSRDRYVARACDACRRRKGRCDGCQPCGYCDAHSRPCQYSAPKESAANTATTPRSLSKAKRPVEACHLGGLVIDLQAQLAALTARIDSRAVLDVLPAVPVRSWSSTRASAPERPLLRFCGPTSPNFSLNMAEIKLMEDEGGTQPRMHKMPTMDDDHESDCTMEDPSYMLHATPARIFLDRSLTNLRHCATPDQAVRLLETYQEIIGDLHPILDISRLKQQAIHYFSKATCEDVAIDEDDLITLHLTQSIALIADGKSSIQLERSRLGCIYDMANQAVMSPATRDMQATMALLMGFHAFFGDEIQVAWRMCGLAGRIAMELGLHCYDTSKPTTSYEDERPDRLSTLLSSIFILDRQWSASAGLPNQFVETSFDITSVLPLPSHYLNAMMAFCMISDKFAEPITKVAQGLSFDNEDELELTDFKIDQWRRKFVLNQEDFEPPCKWIASGPPQTLPIPVLIMYLRTNSVRGLLLRSSFISSSVVSKDKTKSALGLVTDTLDTLKVLDDKSNIYRRLRPHFQHILASASSLLCLVAVKLKKDRSPDWSASDFADIIGDNFQTALHLSAAHASTSQASWKLWKRLNCFEGALHRTHRASQNVDSEGQVANPQAQSSNAVHCSPVARPSGPIAELSETLIPPEINKSAIPSDSCIAATSLGDLNALDLTTPGDWLWKEFDIF</sequence>
<dbReference type="SUPFAM" id="SSF57701">
    <property type="entry name" value="Zn2/Cys6 DNA-binding domain"/>
    <property type="match status" value="1"/>
</dbReference>
<evidence type="ECO:0000313" key="7">
    <source>
        <dbReference type="EMBL" id="KAK2602231.1"/>
    </source>
</evidence>
<keyword evidence="3" id="KW-0804">Transcription</keyword>
<dbReference type="EMBL" id="JAUJFL010000005">
    <property type="protein sequence ID" value="KAK2602231.1"/>
    <property type="molecule type" value="Genomic_DNA"/>
</dbReference>
<dbReference type="Gene3D" id="4.10.240.10">
    <property type="entry name" value="Zn(2)-C6 fungal-type DNA-binding domain"/>
    <property type="match status" value="1"/>
</dbReference>
<dbReference type="GO" id="GO:0000435">
    <property type="term" value="P:positive regulation of transcription from RNA polymerase II promoter by galactose"/>
    <property type="evidence" value="ECO:0007669"/>
    <property type="project" value="TreeGrafter"/>
</dbReference>
<dbReference type="SMART" id="SM00066">
    <property type="entry name" value="GAL4"/>
    <property type="match status" value="1"/>
</dbReference>
<comment type="caution">
    <text evidence="7">The sequence shown here is derived from an EMBL/GenBank/DDBJ whole genome shotgun (WGS) entry which is preliminary data.</text>
</comment>
<dbReference type="InterPro" id="IPR001138">
    <property type="entry name" value="Zn2Cys6_DnaBD"/>
</dbReference>
<evidence type="ECO:0000313" key="8">
    <source>
        <dbReference type="Proteomes" id="UP001265746"/>
    </source>
</evidence>
<dbReference type="GO" id="GO:0006351">
    <property type="term" value="P:DNA-templated transcription"/>
    <property type="evidence" value="ECO:0007669"/>
    <property type="project" value="InterPro"/>
</dbReference>
<organism evidence="7 8">
    <name type="scientific">Phomopsis amygdali</name>
    <name type="common">Fusicoccum amygdali</name>
    <dbReference type="NCBI Taxonomy" id="1214568"/>
    <lineage>
        <taxon>Eukaryota</taxon>
        <taxon>Fungi</taxon>
        <taxon>Dikarya</taxon>
        <taxon>Ascomycota</taxon>
        <taxon>Pezizomycotina</taxon>
        <taxon>Sordariomycetes</taxon>
        <taxon>Sordariomycetidae</taxon>
        <taxon>Diaporthales</taxon>
        <taxon>Diaporthaceae</taxon>
        <taxon>Diaporthe</taxon>
    </lineage>
</organism>
<keyword evidence="4" id="KW-0539">Nucleus</keyword>
<dbReference type="Pfam" id="PF00172">
    <property type="entry name" value="Zn_clus"/>
    <property type="match status" value="1"/>
</dbReference>
<keyword evidence="1" id="KW-0479">Metal-binding</keyword>
<protein>
    <recommendedName>
        <fullName evidence="6">Zn(2)-C6 fungal-type domain-containing protein</fullName>
    </recommendedName>
</protein>
<dbReference type="Proteomes" id="UP001265746">
    <property type="component" value="Unassembled WGS sequence"/>
</dbReference>
<dbReference type="GO" id="GO:0000981">
    <property type="term" value="F:DNA-binding transcription factor activity, RNA polymerase II-specific"/>
    <property type="evidence" value="ECO:0007669"/>
    <property type="project" value="InterPro"/>
</dbReference>
<dbReference type="CDD" id="cd00067">
    <property type="entry name" value="GAL4"/>
    <property type="match status" value="1"/>
</dbReference>
<dbReference type="GO" id="GO:0008270">
    <property type="term" value="F:zinc ion binding"/>
    <property type="evidence" value="ECO:0007669"/>
    <property type="project" value="InterPro"/>
</dbReference>
<dbReference type="PROSITE" id="PS50048">
    <property type="entry name" value="ZN2_CY6_FUNGAL_2"/>
    <property type="match status" value="1"/>
</dbReference>
<dbReference type="InterPro" id="IPR007219">
    <property type="entry name" value="XnlR_reg_dom"/>
</dbReference>
<keyword evidence="2" id="KW-0805">Transcription regulation</keyword>
<reference evidence="7" key="1">
    <citation type="submission" date="2023-06" db="EMBL/GenBank/DDBJ databases">
        <authorList>
            <person name="Noh H."/>
        </authorList>
    </citation>
    <scope>NUCLEOTIDE SEQUENCE</scope>
    <source>
        <strain evidence="7">DUCC20226</strain>
    </source>
</reference>
<dbReference type="PROSITE" id="PS00463">
    <property type="entry name" value="ZN2_CY6_FUNGAL_1"/>
    <property type="match status" value="1"/>
</dbReference>
<dbReference type="InterPro" id="IPR051127">
    <property type="entry name" value="Fungal_SecMet_Regulators"/>
</dbReference>
<dbReference type="PANTHER" id="PTHR47424:SF5">
    <property type="entry name" value="ZN(II)2CYS6 TRANSCRIPTION FACTOR (EUROFUNG)"/>
    <property type="match status" value="1"/>
</dbReference>
<evidence type="ECO:0000256" key="2">
    <source>
        <dbReference type="ARBA" id="ARBA00023015"/>
    </source>
</evidence>
<feature type="region of interest" description="Disordered" evidence="5">
    <location>
        <begin position="1"/>
        <end position="20"/>
    </location>
</feature>
<accession>A0AAD9S8B2</accession>
<evidence type="ECO:0000256" key="5">
    <source>
        <dbReference type="SAM" id="MobiDB-lite"/>
    </source>
</evidence>
<dbReference type="Pfam" id="PF04082">
    <property type="entry name" value="Fungal_trans"/>
    <property type="match status" value="1"/>
</dbReference>